<feature type="region of interest" description="Disordered" evidence="1">
    <location>
        <begin position="84"/>
        <end position="110"/>
    </location>
</feature>
<dbReference type="AlphaFoldDB" id="A0A9W6QBS7"/>
<reference evidence="2" key="1">
    <citation type="submission" date="2023-02" db="EMBL/GenBank/DDBJ databases">
        <title>Kitasatospora phosalacinea NBRC 14627.</title>
        <authorList>
            <person name="Ichikawa N."/>
            <person name="Sato H."/>
            <person name="Tonouchi N."/>
        </authorList>
    </citation>
    <scope>NUCLEOTIDE SEQUENCE</scope>
    <source>
        <strain evidence="2">NBRC 14627</strain>
    </source>
</reference>
<organism evidence="2 3">
    <name type="scientific">Kitasatospora phosalacinea</name>
    <dbReference type="NCBI Taxonomy" id="2065"/>
    <lineage>
        <taxon>Bacteria</taxon>
        <taxon>Bacillati</taxon>
        <taxon>Actinomycetota</taxon>
        <taxon>Actinomycetes</taxon>
        <taxon>Kitasatosporales</taxon>
        <taxon>Streptomycetaceae</taxon>
        <taxon>Kitasatospora</taxon>
    </lineage>
</organism>
<gene>
    <name evidence="2" type="ORF">Kpho02_44170</name>
</gene>
<sequence length="110" mass="11269">MRAGRDREDDAAFGADYLGGEGCQASDTCALGGAADAGRAGVQVEVFPAQAEEFALAQAGAESEFEQRVEAVALGGSQGDAGLVSGQWVSSSPRSCPDHRIGMAQPQQPR</sequence>
<proteinExistence type="predicted"/>
<dbReference type="EMBL" id="BSSA01000015">
    <property type="protein sequence ID" value="GLW72118.1"/>
    <property type="molecule type" value="Genomic_DNA"/>
</dbReference>
<accession>A0A9W6QBS7</accession>
<evidence type="ECO:0000313" key="3">
    <source>
        <dbReference type="Proteomes" id="UP001165041"/>
    </source>
</evidence>
<protein>
    <submittedName>
        <fullName evidence="2">Uncharacterized protein</fullName>
    </submittedName>
</protein>
<name>A0A9W6QBS7_9ACTN</name>
<evidence type="ECO:0000313" key="2">
    <source>
        <dbReference type="EMBL" id="GLW72118.1"/>
    </source>
</evidence>
<comment type="caution">
    <text evidence="2">The sequence shown here is derived from an EMBL/GenBank/DDBJ whole genome shotgun (WGS) entry which is preliminary data.</text>
</comment>
<dbReference type="Proteomes" id="UP001165041">
    <property type="component" value="Unassembled WGS sequence"/>
</dbReference>
<evidence type="ECO:0000256" key="1">
    <source>
        <dbReference type="SAM" id="MobiDB-lite"/>
    </source>
</evidence>